<keyword evidence="8" id="KW-0539">Nucleus</keyword>
<keyword evidence="5" id="KW-0238">DNA-binding</keyword>
<keyword evidence="4" id="KW-0805">Transcription regulation</keyword>
<dbReference type="GO" id="GO:0043565">
    <property type="term" value="F:sequence-specific DNA binding"/>
    <property type="evidence" value="ECO:0007669"/>
    <property type="project" value="InterPro"/>
</dbReference>
<keyword evidence="1" id="KW-0479">Metal-binding</keyword>
<dbReference type="PROSITE" id="PS00031">
    <property type="entry name" value="NUCLEAR_REC_DBD_1"/>
    <property type="match status" value="1"/>
</dbReference>
<feature type="region of interest" description="Disordered" evidence="9">
    <location>
        <begin position="126"/>
        <end position="183"/>
    </location>
</feature>
<dbReference type="STRING" id="947166.A0A1D1VMS0"/>
<dbReference type="Pfam" id="PF00105">
    <property type="entry name" value="zf-C4"/>
    <property type="match status" value="1"/>
</dbReference>
<evidence type="ECO:0000256" key="4">
    <source>
        <dbReference type="ARBA" id="ARBA00023015"/>
    </source>
</evidence>
<dbReference type="SUPFAM" id="SSF57716">
    <property type="entry name" value="Glucocorticoid receptor-like (DNA-binding domain)"/>
    <property type="match status" value="1"/>
</dbReference>
<keyword evidence="7" id="KW-0675">Receptor</keyword>
<feature type="compositionally biased region" description="Polar residues" evidence="9">
    <location>
        <begin position="264"/>
        <end position="278"/>
    </location>
</feature>
<evidence type="ECO:0000256" key="6">
    <source>
        <dbReference type="ARBA" id="ARBA00023163"/>
    </source>
</evidence>
<dbReference type="EMBL" id="BDGG01000008">
    <property type="protein sequence ID" value="GAV02211.1"/>
    <property type="molecule type" value="Genomic_DNA"/>
</dbReference>
<dbReference type="InterPro" id="IPR001628">
    <property type="entry name" value="Znf_hrmn_rcpt"/>
</dbReference>
<feature type="domain" description="Nuclear receptor" evidence="10">
    <location>
        <begin position="33"/>
        <end position="109"/>
    </location>
</feature>
<keyword evidence="6" id="KW-0804">Transcription</keyword>
<dbReference type="PROSITE" id="PS51030">
    <property type="entry name" value="NUCLEAR_REC_DBD_2"/>
    <property type="match status" value="1"/>
</dbReference>
<feature type="region of interest" description="Disordered" evidence="9">
    <location>
        <begin position="263"/>
        <end position="351"/>
    </location>
</feature>
<dbReference type="Proteomes" id="UP000186922">
    <property type="component" value="Unassembled WGS sequence"/>
</dbReference>
<evidence type="ECO:0000259" key="10">
    <source>
        <dbReference type="PROSITE" id="PS51030"/>
    </source>
</evidence>
<dbReference type="GO" id="GO:0008270">
    <property type="term" value="F:zinc ion binding"/>
    <property type="evidence" value="ECO:0007669"/>
    <property type="project" value="UniProtKB-KW"/>
</dbReference>
<dbReference type="AlphaFoldDB" id="A0A1D1VMS0"/>
<evidence type="ECO:0000256" key="2">
    <source>
        <dbReference type="ARBA" id="ARBA00022771"/>
    </source>
</evidence>
<keyword evidence="3" id="KW-0862">Zinc</keyword>
<dbReference type="OrthoDB" id="5850793at2759"/>
<dbReference type="InterPro" id="IPR013088">
    <property type="entry name" value="Znf_NHR/GATA"/>
</dbReference>
<proteinExistence type="predicted"/>
<dbReference type="SMART" id="SM00399">
    <property type="entry name" value="ZnF_C4"/>
    <property type="match status" value="1"/>
</dbReference>
<evidence type="ECO:0000256" key="1">
    <source>
        <dbReference type="ARBA" id="ARBA00022723"/>
    </source>
</evidence>
<evidence type="ECO:0000256" key="5">
    <source>
        <dbReference type="ARBA" id="ARBA00023125"/>
    </source>
</evidence>
<evidence type="ECO:0000313" key="11">
    <source>
        <dbReference type="EMBL" id="GAV02211.1"/>
    </source>
</evidence>
<keyword evidence="2" id="KW-0863">Zinc-finger</keyword>
<feature type="compositionally biased region" description="Polar residues" evidence="9">
    <location>
        <begin position="144"/>
        <end position="175"/>
    </location>
</feature>
<evidence type="ECO:0000256" key="3">
    <source>
        <dbReference type="ARBA" id="ARBA00022833"/>
    </source>
</evidence>
<accession>A0A1D1VMS0</accession>
<dbReference type="PANTHER" id="PTHR48092">
    <property type="entry name" value="KNIRPS-RELATED PROTEIN-RELATED"/>
    <property type="match status" value="1"/>
</dbReference>
<keyword evidence="12" id="KW-1185">Reference proteome</keyword>
<reference evidence="11 12" key="1">
    <citation type="journal article" date="2016" name="Nat. Commun.">
        <title>Extremotolerant tardigrade genome and improved radiotolerance of human cultured cells by tardigrade-unique protein.</title>
        <authorList>
            <person name="Hashimoto T."/>
            <person name="Horikawa D.D."/>
            <person name="Saito Y."/>
            <person name="Kuwahara H."/>
            <person name="Kozuka-Hata H."/>
            <person name="Shin-I T."/>
            <person name="Minakuchi Y."/>
            <person name="Ohishi K."/>
            <person name="Motoyama A."/>
            <person name="Aizu T."/>
            <person name="Enomoto A."/>
            <person name="Kondo K."/>
            <person name="Tanaka S."/>
            <person name="Hara Y."/>
            <person name="Koshikawa S."/>
            <person name="Sagara H."/>
            <person name="Miura T."/>
            <person name="Yokobori S."/>
            <person name="Miyagawa K."/>
            <person name="Suzuki Y."/>
            <person name="Kubo T."/>
            <person name="Oyama M."/>
            <person name="Kohara Y."/>
            <person name="Fujiyama A."/>
            <person name="Arakawa K."/>
            <person name="Katayama T."/>
            <person name="Toyoda A."/>
            <person name="Kunieda T."/>
        </authorList>
    </citation>
    <scope>NUCLEOTIDE SEQUENCE [LARGE SCALE GENOMIC DNA]</scope>
    <source>
        <strain evidence="11 12">YOKOZUNA-1</strain>
    </source>
</reference>
<organism evidence="11 12">
    <name type="scientific">Ramazzottius varieornatus</name>
    <name type="common">Water bear</name>
    <name type="synonym">Tardigrade</name>
    <dbReference type="NCBI Taxonomy" id="947166"/>
    <lineage>
        <taxon>Eukaryota</taxon>
        <taxon>Metazoa</taxon>
        <taxon>Ecdysozoa</taxon>
        <taxon>Tardigrada</taxon>
        <taxon>Eutardigrada</taxon>
        <taxon>Parachela</taxon>
        <taxon>Hypsibioidea</taxon>
        <taxon>Ramazzottiidae</taxon>
        <taxon>Ramazzottius</taxon>
    </lineage>
</organism>
<dbReference type="PRINTS" id="PR00047">
    <property type="entry name" value="STROIDFINGER"/>
</dbReference>
<sequence>MLVQQVASELQQIFPDGGSKVSLDHEYTSFKMNQLCKVCGEPAAGFHFGAFTCEGCKSFFGRTYSNTSQMGECKNGGSCKINRKNRTSCKACRLRKCLMVGMSKSGSRYGRRSNWFKIHCLLQNQKDGSSEGHDGDEEEGMSDRTLSTPNSLKSATDHSPTIWNPSLSPATSPNLKSDRDDVRSDASSLHMPYISPFFQANPFFVRPHATMPVSPQTGFDFEQLQMRPEMWRWYMPQIANMIQSQQNNLTKMTFDMPVEKVQLPSPSVSSKTNFSSPSPRVEDFEFDEDQPLDLSAKRGRNYSGESHNHSSDSHGTSHTTPDTSDNEMEDSDDYRMTDNRRPMQVLDLSIK</sequence>
<evidence type="ECO:0000256" key="7">
    <source>
        <dbReference type="ARBA" id="ARBA00023170"/>
    </source>
</evidence>
<feature type="compositionally biased region" description="Low complexity" evidence="9">
    <location>
        <begin position="313"/>
        <end position="323"/>
    </location>
</feature>
<name>A0A1D1VMS0_RAMVA</name>
<gene>
    <name evidence="11" type="primary">RvY_12805-1</name>
    <name evidence="11" type="synonym">RvY_12805.1</name>
    <name evidence="11" type="ORF">RvY_12805</name>
</gene>
<protein>
    <recommendedName>
        <fullName evidence="10">Nuclear receptor domain-containing protein</fullName>
    </recommendedName>
</protein>
<dbReference type="Gene3D" id="3.30.50.10">
    <property type="entry name" value="Erythroid Transcription Factor GATA-1, subunit A"/>
    <property type="match status" value="1"/>
</dbReference>
<evidence type="ECO:0000256" key="9">
    <source>
        <dbReference type="SAM" id="MobiDB-lite"/>
    </source>
</evidence>
<dbReference type="GO" id="GO:0003700">
    <property type="term" value="F:DNA-binding transcription factor activity"/>
    <property type="evidence" value="ECO:0007669"/>
    <property type="project" value="InterPro"/>
</dbReference>
<evidence type="ECO:0000256" key="8">
    <source>
        <dbReference type="ARBA" id="ARBA00023242"/>
    </source>
</evidence>
<evidence type="ECO:0000313" key="12">
    <source>
        <dbReference type="Proteomes" id="UP000186922"/>
    </source>
</evidence>
<comment type="caution">
    <text evidence="11">The sequence shown here is derived from an EMBL/GenBank/DDBJ whole genome shotgun (WGS) entry which is preliminary data.</text>
</comment>
<dbReference type="InterPro" id="IPR050200">
    <property type="entry name" value="Nuclear_hormone_rcpt_NR3"/>
</dbReference>